<evidence type="ECO:0000313" key="2">
    <source>
        <dbReference type="EMBL" id="THU81792.1"/>
    </source>
</evidence>
<dbReference type="EMBL" id="ML179780">
    <property type="protein sequence ID" value="THU81792.1"/>
    <property type="molecule type" value="Genomic_DNA"/>
</dbReference>
<keyword evidence="1" id="KW-0472">Membrane</keyword>
<name>A0A4S8L089_DENBC</name>
<keyword evidence="1" id="KW-0812">Transmembrane</keyword>
<feature type="non-terminal residue" evidence="2">
    <location>
        <position position="1"/>
    </location>
</feature>
<reference evidence="2 3" key="1">
    <citation type="journal article" date="2019" name="Nat. Ecol. Evol.">
        <title>Megaphylogeny resolves global patterns of mushroom evolution.</title>
        <authorList>
            <person name="Varga T."/>
            <person name="Krizsan K."/>
            <person name="Foldi C."/>
            <person name="Dima B."/>
            <person name="Sanchez-Garcia M."/>
            <person name="Sanchez-Ramirez S."/>
            <person name="Szollosi G.J."/>
            <person name="Szarkandi J.G."/>
            <person name="Papp V."/>
            <person name="Albert L."/>
            <person name="Andreopoulos W."/>
            <person name="Angelini C."/>
            <person name="Antonin V."/>
            <person name="Barry K.W."/>
            <person name="Bougher N.L."/>
            <person name="Buchanan P."/>
            <person name="Buyck B."/>
            <person name="Bense V."/>
            <person name="Catcheside P."/>
            <person name="Chovatia M."/>
            <person name="Cooper J."/>
            <person name="Damon W."/>
            <person name="Desjardin D."/>
            <person name="Finy P."/>
            <person name="Geml J."/>
            <person name="Haridas S."/>
            <person name="Hughes K."/>
            <person name="Justo A."/>
            <person name="Karasinski D."/>
            <person name="Kautmanova I."/>
            <person name="Kiss B."/>
            <person name="Kocsube S."/>
            <person name="Kotiranta H."/>
            <person name="LaButti K.M."/>
            <person name="Lechner B.E."/>
            <person name="Liimatainen K."/>
            <person name="Lipzen A."/>
            <person name="Lukacs Z."/>
            <person name="Mihaltcheva S."/>
            <person name="Morgado L.N."/>
            <person name="Niskanen T."/>
            <person name="Noordeloos M.E."/>
            <person name="Ohm R.A."/>
            <person name="Ortiz-Santana B."/>
            <person name="Ovrebo C."/>
            <person name="Racz N."/>
            <person name="Riley R."/>
            <person name="Savchenko A."/>
            <person name="Shiryaev A."/>
            <person name="Soop K."/>
            <person name="Spirin V."/>
            <person name="Szebenyi C."/>
            <person name="Tomsovsky M."/>
            <person name="Tulloss R.E."/>
            <person name="Uehling J."/>
            <person name="Grigoriev I.V."/>
            <person name="Vagvolgyi C."/>
            <person name="Papp T."/>
            <person name="Martin F.M."/>
            <person name="Miettinen O."/>
            <person name="Hibbett D.S."/>
            <person name="Nagy L.G."/>
        </authorList>
    </citation>
    <scope>NUCLEOTIDE SEQUENCE [LARGE SCALE GENOMIC DNA]</scope>
    <source>
        <strain evidence="2 3">CBS 962.96</strain>
    </source>
</reference>
<evidence type="ECO:0000256" key="1">
    <source>
        <dbReference type="SAM" id="Phobius"/>
    </source>
</evidence>
<feature type="transmembrane region" description="Helical" evidence="1">
    <location>
        <begin position="91"/>
        <end position="114"/>
    </location>
</feature>
<protein>
    <submittedName>
        <fullName evidence="2">Uncharacterized protein</fullName>
    </submittedName>
</protein>
<feature type="transmembrane region" description="Helical" evidence="1">
    <location>
        <begin position="6"/>
        <end position="26"/>
    </location>
</feature>
<dbReference type="AlphaFoldDB" id="A0A4S8L089"/>
<dbReference type="Proteomes" id="UP000297245">
    <property type="component" value="Unassembled WGS sequence"/>
</dbReference>
<organism evidence="2 3">
    <name type="scientific">Dendrothele bispora (strain CBS 962.96)</name>
    <dbReference type="NCBI Taxonomy" id="1314807"/>
    <lineage>
        <taxon>Eukaryota</taxon>
        <taxon>Fungi</taxon>
        <taxon>Dikarya</taxon>
        <taxon>Basidiomycota</taxon>
        <taxon>Agaricomycotina</taxon>
        <taxon>Agaricomycetes</taxon>
        <taxon>Agaricomycetidae</taxon>
        <taxon>Agaricales</taxon>
        <taxon>Agaricales incertae sedis</taxon>
        <taxon>Dendrothele</taxon>
    </lineage>
</organism>
<keyword evidence="1" id="KW-1133">Transmembrane helix</keyword>
<proteinExistence type="predicted"/>
<sequence length="227" mass="25078">IDTLLATSQVVLSVVLPLISFPLVYLTSKKSIMYVKIPASSANPRARSGTTNHDDLGGLIVATLPVCVGNKWFGDHEGKDRKEQELESQPCWIIVTNWLFGIWLVIVTLGSGLVEKMLAGKENITYCVKATLEDQPLLDYLYYVYVSPVSTIKCSGSTSIVNAHYLPSARVVPVMLPSSANTKNETRLHISQEIFRKKKGKEVHKHDPNTHLRCTIPVTGPHGITQI</sequence>
<evidence type="ECO:0000313" key="3">
    <source>
        <dbReference type="Proteomes" id="UP000297245"/>
    </source>
</evidence>
<gene>
    <name evidence="2" type="ORF">K435DRAFT_935528</name>
</gene>
<keyword evidence="3" id="KW-1185">Reference proteome</keyword>
<dbReference type="OrthoDB" id="409173at2759"/>
<accession>A0A4S8L089</accession>